<evidence type="ECO:0000313" key="1">
    <source>
        <dbReference type="EMBL" id="AGM15413.1"/>
    </source>
</evidence>
<sequence length="1732" mass="183858">MAEIGFSSKKTTLFVKENKFIIEATNNFPVNTISLSSEFVNINTLNVAGRVESTQMTNLDASMLQIHNPDQSYNNIDVSNDIHLGGKLLGPEIMVIDPAPHDDGSGVVIIKGDLQVVGELTQISLSSVEVSDNILRLSANYSALEVGGLEVIGNDDIPHPVYWSNLTKRWDVSDSIFTQSDLQVSKNADINGNSRMGGNLALEGRVDTTLDASFSRSMDIVRRLSVTGDVSLNSNADVSGTLTTTDIKFTDNLKKGTGNVVLLDDSNNLVDSACVLFDFSSVIIEASGGIKIPIGNSTDRPPAASAGYIRYNTTLNVYEGHNGSNWVELGRDVQDTDKDTYITAETSYGADNDSLDFYTAGVKHLQIDNSGSILIGAGDNLNNFTISGDSGNTHIAGSLLISSNTGGVGLTVHDDISVGRIFMGSHIYGASTMYIDPFVHGNNTGLVVVRGGLDIQGTQTTFNSTTVEVSHNIIVQVPTTLNEGGLVVKDQNGVSRPFVFKNSPDFMWDLSDSIIFRENIEVKGDASFNGNVKIHGDVSFNGAVIFCEKTELKGDSSLNGHVDISENLYVNGDVSFQRNLDVSGKIIGETMTLSSDASFNGKLSISDRLDVYSDVSLNGTASINTISNLTSLTGDCILNDFTLENITSTKLGTVGAIQKYIEAQAPAFYASTKIQTDNRLSNRQSLSFPSDKVTTIKENCVLASLDNKTIGAQEYSFGQCVDDFYVAVGSSTDAKIKYSYDAHKWFSGEDASNVLTNSGLSVDYNGMLYVAVGSGLNTHAVSLDGKSWKGLGKPLMFGGAGGEMCNVVKYENGIWVCGGFGGNNISIGYSFDGTTWHAAYGVGGVAISDIMTICNGLAFNGLVWVAAGVNIITGNTLAYSEDGIMWHSVTNSNTLFSSRANNVASNGGVFLACGLGTNKLARSIDGVNWTVASVDIMTEVKAIATNGNTWVTGGYTNGYKSLEYSTDNGNTFKQVATANALLPASIYNIYWSGKYFIGCGDAAAGTIVRSVDGINWKVSSPNGFNNCKDAVSNNRMYSTIKFDKKGTVFGGGLSASAITNIGTLGYETDIYNGINTDFSFTSVSGSNDIFTTRCTGIAHSGKLWVATGGGSKYSMAYSYNGSIWYGLEHSKRNLFRNEGKAIAYNGQQWIATGKSSPLQDTATVTIAHSHDGLTWVPIFNSLSIIERGDTITWIGDKWVIGGIFDNRLATSADGITWTSSPNTNHTTINTLAWNGKMLLCGGDGTYAISWSSNGLDWTPAANTLFIECESIAWSEKLKMWIAVGKGTIDGVTTKIGHSFDGINWISNGGGDVFSNKATAVFYNGDRFVAFGLGDSTGNTMAYSDDGFNWVGLGIGIGNSVTACGVSAPQTGIASIASKIVAVGETTGSSIGFSSNGLDWGHLSNSIFQTYALDVAYNGTIWVAVGEGNADTIAYSYDGIDWVGAGKSALSIVGRTVEWNGHMWLAGGEGTRQFATSHDGINWTPVVQSVMTNKCKAICWTGLQWIALGAGSGNKIATSPDGVNWTGKGTSIFNEVHNVATTGLITVAAGYGLIRVGQPEGGRLVYTYDGIDWNMCSNINGGGSIATIFTTAVYGVATNGRMWVAVGEGTNTIAYSIDGKSWTAGGSPFSVKGNDVVWNGKYWIAVGEGVTSAIISFDGIVWINIPHTNNSMLALGGLRHVVGSGHHGHGEIILNKTGPGLSSDLIIHAPRYYADYETSGYSAFNATVKAITR</sequence>
<dbReference type="EMBL" id="KC662249">
    <property type="protein sequence ID" value="AGM15413.1"/>
    <property type="molecule type" value="Genomic_DNA"/>
</dbReference>
<keyword evidence="2" id="KW-1185">Reference proteome</keyword>
<reference evidence="1 2" key="1">
    <citation type="journal article" date="2013" name="Proc. Natl. Acad. Sci. U.S.A.">
        <title>Genome of Phaeocystis globosa virus PgV-16T highlights the common ancestry of the largest known DNA viruses infecting eukaryotes.</title>
        <authorList>
            <person name="Santini S."/>
            <person name="Jeudy S."/>
            <person name="Bartoli J."/>
            <person name="Poirot O."/>
            <person name="Lescot M."/>
            <person name="Abergel C."/>
            <person name="Barbe V."/>
            <person name="Wommack K.E."/>
            <person name="Noordeloos A.A."/>
            <person name="Brussaard C.P."/>
            <person name="Claverie J.M."/>
        </authorList>
    </citation>
    <scope>NUCLEOTIDE SEQUENCE [LARGE SCALE GENOMIC DNA]</scope>
    <source>
        <strain evidence="1 2">16T</strain>
    </source>
</reference>
<evidence type="ECO:0000313" key="2">
    <source>
        <dbReference type="Proteomes" id="UP000204225"/>
    </source>
</evidence>
<gene>
    <name evidence="1" type="ORF">PGCG_00101</name>
</gene>
<accession>A0AC59EWU7</accession>
<name>A0AC59EWU7_9VIRU</name>
<proteinExistence type="predicted"/>
<organism evidence="1 2">
    <name type="scientific">Phaeocystis globosa virus PgV-16T</name>
    <dbReference type="NCBI Taxonomy" id="3071227"/>
    <lineage>
        <taxon>Viruses</taxon>
        <taxon>Varidnaviria</taxon>
        <taxon>Bamfordvirae</taxon>
        <taxon>Nucleocytoviricota</taxon>
        <taxon>Megaviricetes</taxon>
        <taxon>Imitervirales</taxon>
        <taxon>Mesomimiviridae</taxon>
        <taxon>Tethysvirus</taxon>
        <taxon>Tethysvirus hollandense</taxon>
    </lineage>
</organism>
<dbReference type="Proteomes" id="UP000204225">
    <property type="component" value="Segment"/>
</dbReference>
<protein>
    <submittedName>
        <fullName evidence="1">Uncharacterized protein</fullName>
    </submittedName>
</protein>